<name>A0A0Q5T3K6_DROER</name>
<feature type="region of interest" description="Disordered" evidence="1">
    <location>
        <begin position="17"/>
        <end position="57"/>
    </location>
</feature>
<feature type="region of interest" description="Disordered" evidence="1">
    <location>
        <begin position="95"/>
        <end position="125"/>
    </location>
</feature>
<accession>A0A0Q5T3K6</accession>
<sequence>MHNLIKSRALFEILKKPLPPNYFNDDDDEENSEGNTSNPAGHLSPRLKKEESSDDESALDLTKIKKQLEILDAQKTNAARTDAIYTDQIKKIFDDQDKDESSTMALPLNTIPKRNQKPPPSAQADVFDDSDYVIVCRNKGKKTLLAKERRLEQDRKVALEALKLAEQRRMRDPLVLSSDPDKENAGKVQPVVHLSRSPIRFSLEDRIKVNRLRTAKKERIEHALLEIAKEKEVQLLQEQRKRAVNRYISTQNESEEMGAGDPVDTVDTVTTKKRFIPTAKEWDEQCRLKLLTLEKKTVTPVTTMTANRYIPTTKEWDEQRRAKHKGKMEAEKENIPAKTELPLKESNGIYNTTDVSSVFVNKVVTGTTAKPSCSLPTELETEKRKGNITHYKTTINWTTRKPPKMAIDINQQMESQQKDDQQEDRQIKKGSVQRYSIEELLKLEPQPEDLEDLNIKILSRLGI</sequence>
<reference evidence="2 3" key="1">
    <citation type="journal article" date="2007" name="Nature">
        <title>Evolution of genes and genomes on the Drosophila phylogeny.</title>
        <authorList>
            <consortium name="Drosophila 12 Genomes Consortium"/>
            <person name="Clark A.G."/>
            <person name="Eisen M.B."/>
            <person name="Smith D.R."/>
            <person name="Bergman C.M."/>
            <person name="Oliver B."/>
            <person name="Markow T.A."/>
            <person name="Kaufman T.C."/>
            <person name="Kellis M."/>
            <person name="Gelbart W."/>
            <person name="Iyer V.N."/>
            <person name="Pollard D.A."/>
            <person name="Sackton T.B."/>
            <person name="Larracuente A.M."/>
            <person name="Singh N.D."/>
            <person name="Abad J.P."/>
            <person name="Abt D.N."/>
            <person name="Adryan B."/>
            <person name="Aguade M."/>
            <person name="Akashi H."/>
            <person name="Anderson W.W."/>
            <person name="Aquadro C.F."/>
            <person name="Ardell D.H."/>
            <person name="Arguello R."/>
            <person name="Artieri C.G."/>
            <person name="Barbash D.A."/>
            <person name="Barker D."/>
            <person name="Barsanti P."/>
            <person name="Batterham P."/>
            <person name="Batzoglou S."/>
            <person name="Begun D."/>
            <person name="Bhutkar A."/>
            <person name="Blanco E."/>
            <person name="Bosak S.A."/>
            <person name="Bradley R.K."/>
            <person name="Brand A.D."/>
            <person name="Brent M.R."/>
            <person name="Brooks A.N."/>
            <person name="Brown R.H."/>
            <person name="Butlin R.K."/>
            <person name="Caggese C."/>
            <person name="Calvi B.R."/>
            <person name="Bernardo de Carvalho A."/>
            <person name="Caspi A."/>
            <person name="Castrezana S."/>
            <person name="Celniker S.E."/>
            <person name="Chang J.L."/>
            <person name="Chapple C."/>
            <person name="Chatterji S."/>
            <person name="Chinwalla A."/>
            <person name="Civetta A."/>
            <person name="Clifton S.W."/>
            <person name="Comeron J.M."/>
            <person name="Costello J.C."/>
            <person name="Coyne J.A."/>
            <person name="Daub J."/>
            <person name="David R.G."/>
            <person name="Delcher A.L."/>
            <person name="Delehaunty K."/>
            <person name="Do C.B."/>
            <person name="Ebling H."/>
            <person name="Edwards K."/>
            <person name="Eickbush T."/>
            <person name="Evans J.D."/>
            <person name="Filipski A."/>
            <person name="Findeiss S."/>
            <person name="Freyhult E."/>
            <person name="Fulton L."/>
            <person name="Fulton R."/>
            <person name="Garcia A.C."/>
            <person name="Gardiner A."/>
            <person name="Garfield D.A."/>
            <person name="Garvin B.E."/>
            <person name="Gibson G."/>
            <person name="Gilbert D."/>
            <person name="Gnerre S."/>
            <person name="Godfrey J."/>
            <person name="Good R."/>
            <person name="Gotea V."/>
            <person name="Gravely B."/>
            <person name="Greenberg A.J."/>
            <person name="Griffiths-Jones S."/>
            <person name="Gross S."/>
            <person name="Guigo R."/>
            <person name="Gustafson E.A."/>
            <person name="Haerty W."/>
            <person name="Hahn M.W."/>
            <person name="Halligan D.L."/>
            <person name="Halpern A.L."/>
            <person name="Halter G.M."/>
            <person name="Han M.V."/>
            <person name="Heger A."/>
            <person name="Hillier L."/>
            <person name="Hinrichs A.S."/>
            <person name="Holmes I."/>
            <person name="Hoskins R.A."/>
            <person name="Hubisz M.J."/>
            <person name="Hultmark D."/>
            <person name="Huntley M.A."/>
            <person name="Jaffe D.B."/>
            <person name="Jagadeeshan S."/>
            <person name="Jeck W.R."/>
            <person name="Johnson J."/>
            <person name="Jones C.D."/>
            <person name="Jordan W.C."/>
            <person name="Karpen G.H."/>
            <person name="Kataoka E."/>
            <person name="Keightley P.D."/>
            <person name="Kheradpour P."/>
            <person name="Kirkness E.F."/>
            <person name="Koerich L.B."/>
            <person name="Kristiansen K."/>
            <person name="Kudrna D."/>
            <person name="Kulathinal R.J."/>
            <person name="Kumar S."/>
            <person name="Kwok R."/>
            <person name="Lander E."/>
            <person name="Langley C.H."/>
            <person name="Lapoint R."/>
            <person name="Lazzaro B.P."/>
            <person name="Lee S.J."/>
            <person name="Levesque L."/>
            <person name="Li R."/>
            <person name="Lin C.F."/>
            <person name="Lin M.F."/>
            <person name="Lindblad-Toh K."/>
            <person name="Llopart A."/>
            <person name="Long M."/>
            <person name="Low L."/>
            <person name="Lozovsky E."/>
            <person name="Lu J."/>
            <person name="Luo M."/>
            <person name="Machado C.A."/>
            <person name="Makalowski W."/>
            <person name="Marzo M."/>
            <person name="Matsuda M."/>
            <person name="Matzkin L."/>
            <person name="McAllister B."/>
            <person name="McBride C.S."/>
            <person name="McKernan B."/>
            <person name="McKernan K."/>
            <person name="Mendez-Lago M."/>
            <person name="Minx P."/>
            <person name="Mollenhauer M.U."/>
            <person name="Montooth K."/>
            <person name="Mount S.M."/>
            <person name="Mu X."/>
            <person name="Myers E."/>
            <person name="Negre B."/>
            <person name="Newfeld S."/>
            <person name="Nielsen R."/>
            <person name="Noor M.A."/>
            <person name="O'Grady P."/>
            <person name="Pachter L."/>
            <person name="Papaceit M."/>
            <person name="Parisi M.J."/>
            <person name="Parisi M."/>
            <person name="Parts L."/>
            <person name="Pedersen J.S."/>
            <person name="Pesole G."/>
            <person name="Phillippy A.M."/>
            <person name="Ponting C.P."/>
            <person name="Pop M."/>
            <person name="Porcelli D."/>
            <person name="Powell J.R."/>
            <person name="Prohaska S."/>
            <person name="Pruitt K."/>
            <person name="Puig M."/>
            <person name="Quesneville H."/>
            <person name="Ram K.R."/>
            <person name="Rand D."/>
            <person name="Rasmussen M.D."/>
            <person name="Reed L.K."/>
            <person name="Reenan R."/>
            <person name="Reily A."/>
            <person name="Remington K.A."/>
            <person name="Rieger T.T."/>
            <person name="Ritchie M.G."/>
            <person name="Robin C."/>
            <person name="Rogers Y.H."/>
            <person name="Rohde C."/>
            <person name="Rozas J."/>
            <person name="Rubenfield M.J."/>
            <person name="Ruiz A."/>
            <person name="Russo S."/>
            <person name="Salzberg S.L."/>
            <person name="Sanchez-Gracia A."/>
            <person name="Saranga D.J."/>
            <person name="Sato H."/>
            <person name="Schaeffer S.W."/>
            <person name="Schatz M.C."/>
            <person name="Schlenke T."/>
            <person name="Schwartz R."/>
            <person name="Segarra C."/>
            <person name="Singh R.S."/>
            <person name="Sirot L."/>
            <person name="Sirota M."/>
            <person name="Sisneros N.B."/>
            <person name="Smith C.D."/>
            <person name="Smith T.F."/>
            <person name="Spieth J."/>
            <person name="Stage D.E."/>
            <person name="Stark A."/>
            <person name="Stephan W."/>
            <person name="Strausberg R.L."/>
            <person name="Strempel S."/>
            <person name="Sturgill D."/>
            <person name="Sutton G."/>
            <person name="Sutton G.G."/>
            <person name="Tao W."/>
            <person name="Teichmann S."/>
            <person name="Tobari Y.N."/>
            <person name="Tomimura Y."/>
            <person name="Tsolas J.M."/>
            <person name="Valente V.L."/>
            <person name="Venter E."/>
            <person name="Venter J.C."/>
            <person name="Vicario S."/>
            <person name="Vieira F.G."/>
            <person name="Vilella A.J."/>
            <person name="Villasante A."/>
            <person name="Walenz B."/>
            <person name="Wang J."/>
            <person name="Wasserman M."/>
            <person name="Watts T."/>
            <person name="Wilson D."/>
            <person name="Wilson R.K."/>
            <person name="Wing R.A."/>
            <person name="Wolfner M.F."/>
            <person name="Wong A."/>
            <person name="Wong G.K."/>
            <person name="Wu C.I."/>
            <person name="Wu G."/>
            <person name="Yamamoto D."/>
            <person name="Yang H.P."/>
            <person name="Yang S.P."/>
            <person name="Yorke J.A."/>
            <person name="Yoshida K."/>
            <person name="Zdobnov E."/>
            <person name="Zhang P."/>
            <person name="Zhang Y."/>
            <person name="Zimin A.V."/>
            <person name="Baldwin J."/>
            <person name="Abdouelleil A."/>
            <person name="Abdulkadir J."/>
            <person name="Abebe A."/>
            <person name="Abera B."/>
            <person name="Abreu J."/>
            <person name="Acer S.C."/>
            <person name="Aftuck L."/>
            <person name="Alexander A."/>
            <person name="An P."/>
            <person name="Anderson E."/>
            <person name="Anderson S."/>
            <person name="Arachi H."/>
            <person name="Azer M."/>
            <person name="Bachantsang P."/>
            <person name="Barry A."/>
            <person name="Bayul T."/>
            <person name="Berlin A."/>
            <person name="Bessette D."/>
            <person name="Bloom T."/>
            <person name="Blye J."/>
            <person name="Boguslavskiy L."/>
            <person name="Bonnet C."/>
            <person name="Boukhgalter B."/>
            <person name="Bourzgui I."/>
            <person name="Brown A."/>
            <person name="Cahill P."/>
            <person name="Channer S."/>
            <person name="Cheshatsang Y."/>
            <person name="Chuda L."/>
            <person name="Citroen M."/>
            <person name="Collymore A."/>
            <person name="Cooke P."/>
            <person name="Costello M."/>
            <person name="D'Aco K."/>
            <person name="Daza R."/>
            <person name="De Haan G."/>
            <person name="DeGray S."/>
            <person name="DeMaso C."/>
            <person name="Dhargay N."/>
            <person name="Dooley K."/>
            <person name="Dooley E."/>
            <person name="Doricent M."/>
            <person name="Dorje P."/>
            <person name="Dorjee K."/>
            <person name="Dupes A."/>
            <person name="Elong R."/>
            <person name="Falk J."/>
            <person name="Farina A."/>
            <person name="Faro S."/>
            <person name="Ferguson D."/>
            <person name="Fisher S."/>
            <person name="Foley C.D."/>
            <person name="Franke A."/>
            <person name="Friedrich D."/>
            <person name="Gadbois L."/>
            <person name="Gearin G."/>
            <person name="Gearin C.R."/>
            <person name="Giannoukos G."/>
            <person name="Goode T."/>
            <person name="Graham J."/>
            <person name="Grandbois E."/>
            <person name="Grewal S."/>
            <person name="Gyaltsen K."/>
            <person name="Hafez N."/>
            <person name="Hagos B."/>
            <person name="Hall J."/>
            <person name="Henson C."/>
            <person name="Hollinger A."/>
            <person name="Honan T."/>
            <person name="Huard M.D."/>
            <person name="Hughes L."/>
            <person name="Hurhula B."/>
            <person name="Husby M.E."/>
            <person name="Kamat A."/>
            <person name="Kanga B."/>
            <person name="Kashin S."/>
            <person name="Khazanovich D."/>
            <person name="Kisner P."/>
            <person name="Lance K."/>
            <person name="Lara M."/>
            <person name="Lee W."/>
            <person name="Lennon N."/>
            <person name="Letendre F."/>
            <person name="LeVine R."/>
            <person name="Lipovsky A."/>
            <person name="Liu X."/>
            <person name="Liu J."/>
            <person name="Liu S."/>
            <person name="Lokyitsang T."/>
            <person name="Lokyitsang Y."/>
            <person name="Lubonja R."/>
            <person name="Lui A."/>
            <person name="MacDonald P."/>
            <person name="Magnisalis V."/>
            <person name="Maru K."/>
            <person name="Matthews C."/>
            <person name="McCusker W."/>
            <person name="McDonough S."/>
            <person name="Mehta T."/>
            <person name="Meldrim J."/>
            <person name="Meneus L."/>
            <person name="Mihai O."/>
            <person name="Mihalev A."/>
            <person name="Mihova T."/>
            <person name="Mittelman R."/>
            <person name="Mlenga V."/>
            <person name="Montmayeur A."/>
            <person name="Mulrain L."/>
            <person name="Navidi A."/>
            <person name="Naylor J."/>
            <person name="Negash T."/>
            <person name="Nguyen T."/>
            <person name="Nguyen N."/>
            <person name="Nicol R."/>
            <person name="Norbu C."/>
            <person name="Norbu N."/>
            <person name="Novod N."/>
            <person name="O'Neill B."/>
            <person name="Osman S."/>
            <person name="Markiewicz E."/>
            <person name="Oyono O.L."/>
            <person name="Patti C."/>
            <person name="Phunkhang P."/>
            <person name="Pierre F."/>
            <person name="Priest M."/>
            <person name="Raghuraman S."/>
            <person name="Rege F."/>
            <person name="Reyes R."/>
            <person name="Rise C."/>
            <person name="Rogov P."/>
            <person name="Ross K."/>
            <person name="Ryan E."/>
            <person name="Settipalli S."/>
            <person name="Shea T."/>
            <person name="Sherpa N."/>
            <person name="Shi L."/>
            <person name="Shih D."/>
            <person name="Sparrow T."/>
            <person name="Spaulding J."/>
            <person name="Stalker J."/>
            <person name="Stange-Thomann N."/>
            <person name="Stavropoulos S."/>
            <person name="Stone C."/>
            <person name="Strader C."/>
            <person name="Tesfaye S."/>
            <person name="Thomson T."/>
            <person name="Thoulutsang Y."/>
            <person name="Thoulutsang D."/>
            <person name="Topham K."/>
            <person name="Topping I."/>
            <person name="Tsamla T."/>
            <person name="Vassiliev H."/>
            <person name="Vo A."/>
            <person name="Wangchuk T."/>
            <person name="Wangdi T."/>
            <person name="Weiand M."/>
            <person name="Wilkinson J."/>
            <person name="Wilson A."/>
            <person name="Yadav S."/>
            <person name="Young G."/>
            <person name="Yu Q."/>
            <person name="Zembek L."/>
            <person name="Zhong D."/>
            <person name="Zimmer A."/>
            <person name="Zwirko Z."/>
            <person name="Jaffe D.B."/>
            <person name="Alvarez P."/>
            <person name="Brockman W."/>
            <person name="Butler J."/>
            <person name="Chin C."/>
            <person name="Gnerre S."/>
            <person name="Grabherr M."/>
            <person name="Kleber M."/>
            <person name="Mauceli E."/>
            <person name="MacCallum I."/>
        </authorList>
    </citation>
    <scope>NUCLEOTIDE SEQUENCE [LARGE SCALE GENOMIC DNA]</scope>
    <source>
        <strain evidence="2 3">TSC#14021-0224.01</strain>
    </source>
</reference>
<evidence type="ECO:0000313" key="2">
    <source>
        <dbReference type="EMBL" id="KQS29961.1"/>
    </source>
</evidence>
<evidence type="ECO:0000256" key="1">
    <source>
        <dbReference type="SAM" id="MobiDB-lite"/>
    </source>
</evidence>
<proteinExistence type="predicted"/>
<protein>
    <submittedName>
        <fullName evidence="2">Uncharacterized protein</fullName>
    </submittedName>
</protein>
<dbReference type="OrthoDB" id="7870118at2759"/>
<organism evidence="2 3">
    <name type="scientific">Drosophila erecta</name>
    <name type="common">Fruit fly</name>
    <dbReference type="NCBI Taxonomy" id="7220"/>
    <lineage>
        <taxon>Eukaryota</taxon>
        <taxon>Metazoa</taxon>
        <taxon>Ecdysozoa</taxon>
        <taxon>Arthropoda</taxon>
        <taxon>Hexapoda</taxon>
        <taxon>Insecta</taxon>
        <taxon>Pterygota</taxon>
        <taxon>Neoptera</taxon>
        <taxon>Endopterygota</taxon>
        <taxon>Diptera</taxon>
        <taxon>Brachycera</taxon>
        <taxon>Muscomorpha</taxon>
        <taxon>Ephydroidea</taxon>
        <taxon>Drosophilidae</taxon>
        <taxon>Drosophila</taxon>
        <taxon>Sophophora</taxon>
    </lineage>
</organism>
<dbReference type="EMBL" id="CH954180">
    <property type="protein sequence ID" value="KQS29961.1"/>
    <property type="molecule type" value="Genomic_DNA"/>
</dbReference>
<reference evidence="2 3" key="2">
    <citation type="journal article" date="2008" name="Bioinformatics">
        <title>Assembly reconciliation.</title>
        <authorList>
            <person name="Zimin A.V."/>
            <person name="Smith D.R."/>
            <person name="Sutton G."/>
            <person name="Yorke J.A."/>
        </authorList>
    </citation>
    <scope>NUCLEOTIDE SEQUENCE [LARGE SCALE GENOMIC DNA]</scope>
    <source>
        <strain evidence="2 3">TSC#14021-0224.01</strain>
    </source>
</reference>
<gene>
    <name evidence="2" type="primary">Dere\GG26210</name>
    <name evidence="2" type="synonym">GG26210</name>
    <name evidence="2" type="ORF">Dere_GG26210</name>
</gene>
<keyword evidence="3" id="KW-1185">Reference proteome</keyword>
<dbReference type="Proteomes" id="UP000008711">
    <property type="component" value="Unassembled WGS sequence"/>
</dbReference>
<evidence type="ECO:0000313" key="3">
    <source>
        <dbReference type="Proteomes" id="UP000008711"/>
    </source>
</evidence>
<dbReference type="AlphaFoldDB" id="A0A0Q5T3K6"/>